<comment type="caution">
    <text evidence="1">The sequence shown here is derived from an EMBL/GenBank/DDBJ whole genome shotgun (WGS) entry which is preliminary data.</text>
</comment>
<evidence type="ECO:0000313" key="1">
    <source>
        <dbReference type="EMBL" id="GEC11199.1"/>
    </source>
</evidence>
<evidence type="ECO:0000313" key="2">
    <source>
        <dbReference type="Proteomes" id="UP000316242"/>
    </source>
</evidence>
<organism evidence="1 2">
    <name type="scientific">Glutamicibacter nicotianae</name>
    <name type="common">Arthrobacter nicotianae</name>
    <dbReference type="NCBI Taxonomy" id="37929"/>
    <lineage>
        <taxon>Bacteria</taxon>
        <taxon>Bacillati</taxon>
        <taxon>Actinomycetota</taxon>
        <taxon>Actinomycetes</taxon>
        <taxon>Micrococcales</taxon>
        <taxon>Micrococcaceae</taxon>
        <taxon>Glutamicibacter</taxon>
    </lineage>
</organism>
<proteinExistence type="predicted"/>
<accession>A0ABQ0RHB5</accession>
<keyword evidence="2" id="KW-1185">Reference proteome</keyword>
<reference evidence="1 2" key="1">
    <citation type="submission" date="2019-06" db="EMBL/GenBank/DDBJ databases">
        <title>Whole genome shotgun sequence of Glutamicibacter nicotianae NBRC 14234.</title>
        <authorList>
            <person name="Hosoyama A."/>
            <person name="Uohara A."/>
            <person name="Ohji S."/>
            <person name="Ichikawa N."/>
        </authorList>
    </citation>
    <scope>NUCLEOTIDE SEQUENCE [LARGE SCALE GENOMIC DNA]</scope>
    <source>
        <strain evidence="1 2">NBRC 14234</strain>
    </source>
</reference>
<gene>
    <name evidence="1" type="ORF">ANI01nite_04020</name>
</gene>
<dbReference type="EMBL" id="BJNE01000001">
    <property type="protein sequence ID" value="GEC11199.1"/>
    <property type="molecule type" value="Genomic_DNA"/>
</dbReference>
<protein>
    <submittedName>
        <fullName evidence="1">Uncharacterized protein</fullName>
    </submittedName>
</protein>
<dbReference type="Proteomes" id="UP000316242">
    <property type="component" value="Unassembled WGS sequence"/>
</dbReference>
<name>A0ABQ0RHB5_GLUNI</name>
<sequence>MLTMMVAAALPTSKLTAYCGKIGAMSPKPKAMMKAATSNTPISEGIGGLEKRVVFNAISIGEMVLPASGQQPSAFLERRAGQISPPASLALDAKYIFAGAECHMIPKSLEI</sequence>